<accession>A0A0E9V0P8</accession>
<evidence type="ECO:0000313" key="1">
    <source>
        <dbReference type="EMBL" id="JAH71709.1"/>
    </source>
</evidence>
<reference evidence="1" key="1">
    <citation type="submission" date="2014-11" db="EMBL/GenBank/DDBJ databases">
        <authorList>
            <person name="Amaro Gonzalez C."/>
        </authorList>
    </citation>
    <scope>NUCLEOTIDE SEQUENCE</scope>
</reference>
<dbReference type="AlphaFoldDB" id="A0A0E9V0P8"/>
<proteinExistence type="predicted"/>
<sequence>MWRLFFRGVSFWSRSVSGNEDLRERNGESGIRLTPR</sequence>
<organism evidence="1">
    <name type="scientific">Anguilla anguilla</name>
    <name type="common">European freshwater eel</name>
    <name type="synonym">Muraena anguilla</name>
    <dbReference type="NCBI Taxonomy" id="7936"/>
    <lineage>
        <taxon>Eukaryota</taxon>
        <taxon>Metazoa</taxon>
        <taxon>Chordata</taxon>
        <taxon>Craniata</taxon>
        <taxon>Vertebrata</taxon>
        <taxon>Euteleostomi</taxon>
        <taxon>Actinopterygii</taxon>
        <taxon>Neopterygii</taxon>
        <taxon>Teleostei</taxon>
        <taxon>Anguilliformes</taxon>
        <taxon>Anguillidae</taxon>
        <taxon>Anguilla</taxon>
    </lineage>
</organism>
<dbReference type="EMBL" id="GBXM01036868">
    <property type="protein sequence ID" value="JAH71709.1"/>
    <property type="molecule type" value="Transcribed_RNA"/>
</dbReference>
<name>A0A0E9V0P8_ANGAN</name>
<protein>
    <submittedName>
        <fullName evidence="1">Uncharacterized protein</fullName>
    </submittedName>
</protein>
<reference evidence="1" key="2">
    <citation type="journal article" date="2015" name="Fish Shellfish Immunol.">
        <title>Early steps in the European eel (Anguilla anguilla)-Vibrio vulnificus interaction in the gills: Role of the RtxA13 toxin.</title>
        <authorList>
            <person name="Callol A."/>
            <person name="Pajuelo D."/>
            <person name="Ebbesson L."/>
            <person name="Teles M."/>
            <person name="MacKenzie S."/>
            <person name="Amaro C."/>
        </authorList>
    </citation>
    <scope>NUCLEOTIDE SEQUENCE</scope>
</reference>